<reference evidence="2" key="1">
    <citation type="journal article" date="2021" name="G3 (Bethesda)">
        <title>Genome and transcriptome analysis of the beet armyworm Spodoptera exigua reveals targets for pest control. .</title>
        <authorList>
            <person name="Simon S."/>
            <person name="Breeschoten T."/>
            <person name="Jansen H.J."/>
            <person name="Dirks R.P."/>
            <person name="Schranz M.E."/>
            <person name="Ros V.I.D."/>
        </authorList>
    </citation>
    <scope>NUCLEOTIDE SEQUENCE</scope>
    <source>
        <strain evidence="2">TB_SE_WUR_2020</strain>
    </source>
</reference>
<dbReference type="PANTHER" id="PTHR10773:SF19">
    <property type="match status" value="1"/>
</dbReference>
<gene>
    <name evidence="2" type="ORF">HF086_000281</name>
</gene>
<evidence type="ECO:0000313" key="2">
    <source>
        <dbReference type="EMBL" id="KAH9631944.1"/>
    </source>
</evidence>
<evidence type="ECO:0000259" key="1">
    <source>
        <dbReference type="Pfam" id="PF25273"/>
    </source>
</evidence>
<comment type="caution">
    <text evidence="2">The sequence shown here is derived from an EMBL/GenBank/DDBJ whole genome shotgun (WGS) entry which is preliminary data.</text>
</comment>
<dbReference type="PANTHER" id="PTHR10773">
    <property type="entry name" value="DNA-DIRECTED RNA POLYMERASES I, II, AND III SUBUNIT RPABC2"/>
    <property type="match status" value="1"/>
</dbReference>
<sequence length="778" mass="91164">MSKRSKRILDLVNSDEQDPVYQIMKETTTVKADCQDYSMPTEPDPDSSPIRVHSDEELTQCLQEILNDNNVFSDKNEPVNTTIPEERIPEETIPDRRKPEETVVSVTEETQAISKSATPSIAYSTPIPSPVPVHEEPCGNNFCAICMEAYAIRPDEVYLNLPTPSTITGTSTNVTPTTQKVSKKKTYKTDIGKKRLEHKELWCVVQRKKLKNEGKSYTNKKGKQIEEKVLGQPCGKKCRYKCTENYDLKQREVIFSKFWNLGDRNRQWEFVIKYTKKINKGRKTTEIIKHKREYTYVYYLPTAEKETKRVCKLMFLSTISSGERIITTAWKKYDGIAAVEKDKRGMYDHKPRVIDEVMVQSVKDHVNCLDRVDSHYTRKDSKKLYLNKIKSTSQMHKLYVEWYDPNKYNNQANKRQYRDIVNVNFNLAFHKPKKDLCEVCHSFENNQLPTDEEKQRFFEHQAQKKKARSLKQADKTEACENPEIVVATFDFQKVLQVPHGEVSIFYYKRKLNTFNFTVFELGNKTATCYMWHEGIAKRGANEVSSCLYDFIKVNAEKGVREFRFWSDNCAGQNRNRIVFALYLLAAKEFGVTVMHRFMEKGHTQNEGDSVHALVERESERRMIYVPDEWFCLVRWAKTEGKPYNVREMTSQDFYNFKDLLANRNWVKDVRNEKMKWTQIREVRVKGNVFDRIEYKYDFDDEPKTLLVLRSTKRNTQRQNDFKISQAYDGPVLIPYAKSKDLNYMCKSGVIPEKYHGFYRDLPHVSNGVVQESDSESDE</sequence>
<proteinExistence type="predicted"/>
<dbReference type="EMBL" id="JACEFF010000738">
    <property type="protein sequence ID" value="KAH9631944.1"/>
    <property type="molecule type" value="Genomic_DNA"/>
</dbReference>
<dbReference type="Proteomes" id="UP000814243">
    <property type="component" value="Unassembled WGS sequence"/>
</dbReference>
<dbReference type="AlphaFoldDB" id="A0A922M8L2"/>
<feature type="domain" description="DUF7869" evidence="1">
    <location>
        <begin position="521"/>
        <end position="663"/>
    </location>
</feature>
<evidence type="ECO:0000313" key="3">
    <source>
        <dbReference type="Proteomes" id="UP000814243"/>
    </source>
</evidence>
<organism evidence="2 3">
    <name type="scientific">Spodoptera exigua</name>
    <name type="common">Beet armyworm</name>
    <name type="synonym">Noctua fulgens</name>
    <dbReference type="NCBI Taxonomy" id="7107"/>
    <lineage>
        <taxon>Eukaryota</taxon>
        <taxon>Metazoa</taxon>
        <taxon>Ecdysozoa</taxon>
        <taxon>Arthropoda</taxon>
        <taxon>Hexapoda</taxon>
        <taxon>Insecta</taxon>
        <taxon>Pterygota</taxon>
        <taxon>Neoptera</taxon>
        <taxon>Endopterygota</taxon>
        <taxon>Lepidoptera</taxon>
        <taxon>Glossata</taxon>
        <taxon>Ditrysia</taxon>
        <taxon>Noctuoidea</taxon>
        <taxon>Noctuidae</taxon>
        <taxon>Amphipyrinae</taxon>
        <taxon>Spodoptera</taxon>
    </lineage>
</organism>
<dbReference type="Pfam" id="PF25273">
    <property type="entry name" value="DUF7869"/>
    <property type="match status" value="1"/>
</dbReference>
<accession>A0A922M8L2</accession>
<name>A0A922M8L2_SPOEX</name>
<dbReference type="InterPro" id="IPR057191">
    <property type="entry name" value="DUF7869"/>
</dbReference>
<protein>
    <recommendedName>
        <fullName evidence="1">DUF7869 domain-containing protein</fullName>
    </recommendedName>
</protein>